<dbReference type="EMBL" id="LAZR01052305">
    <property type="protein sequence ID" value="KKK83261.1"/>
    <property type="molecule type" value="Genomic_DNA"/>
</dbReference>
<protein>
    <submittedName>
        <fullName evidence="1">Uncharacterized protein</fullName>
    </submittedName>
</protein>
<sequence>MVEYIQAQLTAGGWNDVTTEKTFSEVYTLTLPVICVRAQDTDHYKIEIGSESTVRSAMVLIDIFALNDGQRLDLKDFLVSVLKGGCPYYEFITVRSGRNSSVGTRTLNGRIRVTDIDDTPIDFEVQKSDLDKHDRHRHRLTLEISTGQVET</sequence>
<organism evidence="1">
    <name type="scientific">marine sediment metagenome</name>
    <dbReference type="NCBI Taxonomy" id="412755"/>
    <lineage>
        <taxon>unclassified sequences</taxon>
        <taxon>metagenomes</taxon>
        <taxon>ecological metagenomes</taxon>
    </lineage>
</organism>
<evidence type="ECO:0000313" key="1">
    <source>
        <dbReference type="EMBL" id="KKK83261.1"/>
    </source>
</evidence>
<name>A0A0F9BFR2_9ZZZZ</name>
<reference evidence="1" key="1">
    <citation type="journal article" date="2015" name="Nature">
        <title>Complex archaea that bridge the gap between prokaryotes and eukaryotes.</title>
        <authorList>
            <person name="Spang A."/>
            <person name="Saw J.H."/>
            <person name="Jorgensen S.L."/>
            <person name="Zaremba-Niedzwiedzka K."/>
            <person name="Martijn J."/>
            <person name="Lind A.E."/>
            <person name="van Eijk R."/>
            <person name="Schleper C."/>
            <person name="Guy L."/>
            <person name="Ettema T.J."/>
        </authorList>
    </citation>
    <scope>NUCLEOTIDE SEQUENCE</scope>
</reference>
<dbReference type="AlphaFoldDB" id="A0A0F9BFR2"/>
<gene>
    <name evidence="1" type="ORF">LCGC14_2795160</name>
</gene>
<proteinExistence type="predicted"/>
<comment type="caution">
    <text evidence="1">The sequence shown here is derived from an EMBL/GenBank/DDBJ whole genome shotgun (WGS) entry which is preliminary data.</text>
</comment>
<accession>A0A0F9BFR2</accession>